<sequence length="465" mass="51682">MNKEILRLAIPNILSNISVPLITSFDTVLMGGLSGNHIAAVGLGGMAFNFVYWNFGFLRMSTTGLTARAFGAEDKAAQMATLARAALLAAAISVLLILLQYPFAELTHLLLNLREEQVGMVDDYFYIRILAAPAALLQMVLFGWFFGRQNSVFPLILTLIVNAGNMALSWYLVKSQGWGIGGVAWGTVAAQYMGLGFGLVLWWWECRRGGLRFEKLSLNLRQRLKKGSTRDFAENSTQENNTPALREFLSVNRDIFLRTLFLTLSFAFFYNRANALDVGTAVVAANVILLQLVNWLSYGIDGFAFAAESLVGKYSGANKPKELNRVIWLIFVWGMAFAGLYAVVYAVGNINILRLFAPENTAPETLEAAVYYLPIVVAFCVAAAPCYLVDGIYIGLTAARAMRQTMLLAFAGYLLSYYLVGRHYENWGLWGSLLAFMVLRALIQYWWLYTGRVGLTAQKTNRLKD</sequence>
<evidence type="ECO:0000313" key="9">
    <source>
        <dbReference type="Proteomes" id="UP000321907"/>
    </source>
</evidence>
<comment type="caution">
    <text evidence="8">The sequence shown here is derived from an EMBL/GenBank/DDBJ whole genome shotgun (WGS) entry which is preliminary data.</text>
</comment>
<feature type="transmembrane region" description="Helical" evidence="7">
    <location>
        <begin position="85"/>
        <end position="104"/>
    </location>
</feature>
<feature type="transmembrane region" description="Helical" evidence="7">
    <location>
        <begin position="326"/>
        <end position="348"/>
    </location>
</feature>
<dbReference type="OrthoDB" id="9776324at2"/>
<dbReference type="PANTHER" id="PTHR43298">
    <property type="entry name" value="MULTIDRUG RESISTANCE PROTEIN NORM-RELATED"/>
    <property type="match status" value="1"/>
</dbReference>
<dbReference type="EMBL" id="VOXD01000013">
    <property type="protein sequence ID" value="TXF89586.1"/>
    <property type="molecule type" value="Genomic_DNA"/>
</dbReference>
<feature type="transmembrane region" description="Helical" evidence="7">
    <location>
        <begin position="178"/>
        <end position="204"/>
    </location>
</feature>
<proteinExistence type="inferred from homology"/>
<evidence type="ECO:0000256" key="7">
    <source>
        <dbReference type="SAM" id="Phobius"/>
    </source>
</evidence>
<feature type="transmembrane region" description="Helical" evidence="7">
    <location>
        <begin position="283"/>
        <end position="305"/>
    </location>
</feature>
<name>A0A5C7FXB2_9BACT</name>
<feature type="transmembrane region" description="Helical" evidence="7">
    <location>
        <begin position="12"/>
        <end position="32"/>
    </location>
</feature>
<feature type="transmembrane region" description="Helical" evidence="7">
    <location>
        <begin position="124"/>
        <end position="145"/>
    </location>
</feature>
<evidence type="ECO:0000256" key="2">
    <source>
        <dbReference type="ARBA" id="ARBA00010199"/>
    </source>
</evidence>
<feature type="transmembrane region" description="Helical" evidence="7">
    <location>
        <begin position="427"/>
        <end position="449"/>
    </location>
</feature>
<keyword evidence="9" id="KW-1185">Reference proteome</keyword>
<dbReference type="GO" id="GO:0015297">
    <property type="term" value="F:antiporter activity"/>
    <property type="evidence" value="ECO:0007669"/>
    <property type="project" value="InterPro"/>
</dbReference>
<feature type="transmembrane region" description="Helical" evidence="7">
    <location>
        <begin position="368"/>
        <end position="389"/>
    </location>
</feature>
<dbReference type="CDD" id="cd13136">
    <property type="entry name" value="MATE_DinF_like"/>
    <property type="match status" value="1"/>
</dbReference>
<keyword evidence="5 7" id="KW-1133">Transmembrane helix</keyword>
<keyword evidence="3" id="KW-0813">Transport</keyword>
<protein>
    <submittedName>
        <fullName evidence="8">MATE family efflux transporter</fullName>
    </submittedName>
</protein>
<evidence type="ECO:0000256" key="6">
    <source>
        <dbReference type="ARBA" id="ARBA00023136"/>
    </source>
</evidence>
<feature type="transmembrane region" description="Helical" evidence="7">
    <location>
        <begin position="152"/>
        <end position="172"/>
    </location>
</feature>
<dbReference type="AlphaFoldDB" id="A0A5C7FXB2"/>
<feature type="transmembrane region" description="Helical" evidence="7">
    <location>
        <begin position="38"/>
        <end position="58"/>
    </location>
</feature>
<accession>A0A5C7FXB2</accession>
<comment type="similarity">
    <text evidence="2">Belongs to the multi antimicrobial extrusion (MATE) (TC 2.A.66.1) family.</text>
</comment>
<evidence type="ECO:0000256" key="4">
    <source>
        <dbReference type="ARBA" id="ARBA00022692"/>
    </source>
</evidence>
<dbReference type="InterPro" id="IPR044644">
    <property type="entry name" value="DinF-like"/>
</dbReference>
<comment type="subcellular location">
    <subcellularLocation>
        <location evidence="1">Membrane</location>
        <topology evidence="1">Multi-pass membrane protein</topology>
    </subcellularLocation>
</comment>
<feature type="transmembrane region" description="Helical" evidence="7">
    <location>
        <begin position="401"/>
        <end position="421"/>
    </location>
</feature>
<gene>
    <name evidence="8" type="ORF">FUA23_10320</name>
</gene>
<organism evidence="8 9">
    <name type="scientific">Neolewinella aurantiaca</name>
    <dbReference type="NCBI Taxonomy" id="2602767"/>
    <lineage>
        <taxon>Bacteria</taxon>
        <taxon>Pseudomonadati</taxon>
        <taxon>Bacteroidota</taxon>
        <taxon>Saprospiria</taxon>
        <taxon>Saprospirales</taxon>
        <taxon>Lewinellaceae</taxon>
        <taxon>Neolewinella</taxon>
    </lineage>
</organism>
<dbReference type="RefSeq" id="WP_147930660.1">
    <property type="nucleotide sequence ID" value="NZ_VOXD01000013.1"/>
</dbReference>
<evidence type="ECO:0000313" key="8">
    <source>
        <dbReference type="EMBL" id="TXF89586.1"/>
    </source>
</evidence>
<evidence type="ECO:0000256" key="3">
    <source>
        <dbReference type="ARBA" id="ARBA00022448"/>
    </source>
</evidence>
<dbReference type="GO" id="GO:0042910">
    <property type="term" value="F:xenobiotic transmembrane transporter activity"/>
    <property type="evidence" value="ECO:0007669"/>
    <property type="project" value="InterPro"/>
</dbReference>
<dbReference type="Pfam" id="PF01554">
    <property type="entry name" value="MatE"/>
    <property type="match status" value="2"/>
</dbReference>
<dbReference type="Proteomes" id="UP000321907">
    <property type="component" value="Unassembled WGS sequence"/>
</dbReference>
<dbReference type="InterPro" id="IPR050222">
    <property type="entry name" value="MATE_MdtK"/>
</dbReference>
<keyword evidence="4 7" id="KW-0812">Transmembrane</keyword>
<dbReference type="PANTHER" id="PTHR43298:SF2">
    <property type="entry name" value="FMN_FAD EXPORTER YEEO-RELATED"/>
    <property type="match status" value="1"/>
</dbReference>
<dbReference type="GO" id="GO:0005886">
    <property type="term" value="C:plasma membrane"/>
    <property type="evidence" value="ECO:0007669"/>
    <property type="project" value="TreeGrafter"/>
</dbReference>
<dbReference type="InterPro" id="IPR002528">
    <property type="entry name" value="MATE_fam"/>
</dbReference>
<keyword evidence="6 7" id="KW-0472">Membrane</keyword>
<reference evidence="8 9" key="1">
    <citation type="submission" date="2019-08" db="EMBL/GenBank/DDBJ databases">
        <title>Lewinella sp. strain SSH13 Genome sequencing and assembly.</title>
        <authorList>
            <person name="Kim I."/>
        </authorList>
    </citation>
    <scope>NUCLEOTIDE SEQUENCE [LARGE SCALE GENOMIC DNA]</scope>
    <source>
        <strain evidence="8 9">SSH13</strain>
    </source>
</reference>
<evidence type="ECO:0000256" key="1">
    <source>
        <dbReference type="ARBA" id="ARBA00004141"/>
    </source>
</evidence>
<dbReference type="NCBIfam" id="TIGR00797">
    <property type="entry name" value="matE"/>
    <property type="match status" value="1"/>
</dbReference>
<evidence type="ECO:0000256" key="5">
    <source>
        <dbReference type="ARBA" id="ARBA00022989"/>
    </source>
</evidence>